<dbReference type="Pfam" id="PF17667">
    <property type="entry name" value="Pkinase_fungal"/>
    <property type="match status" value="2"/>
</dbReference>
<feature type="non-terminal residue" evidence="3">
    <location>
        <position position="1"/>
    </location>
</feature>
<keyword evidence="4" id="KW-1185">Reference proteome</keyword>
<dbReference type="InterPro" id="IPR050235">
    <property type="entry name" value="CK1_Ser-Thr_kinase"/>
</dbReference>
<protein>
    <recommendedName>
        <fullName evidence="2">Protein kinase domain-containing protein</fullName>
    </recommendedName>
</protein>
<name>A0A9W8IC67_9FUNG</name>
<dbReference type="GO" id="GO:0005524">
    <property type="term" value="F:ATP binding"/>
    <property type="evidence" value="ECO:0007669"/>
    <property type="project" value="InterPro"/>
</dbReference>
<feature type="region of interest" description="Disordered" evidence="1">
    <location>
        <begin position="694"/>
        <end position="716"/>
    </location>
</feature>
<dbReference type="PROSITE" id="PS50011">
    <property type="entry name" value="PROTEIN_KINASE_DOM"/>
    <property type="match status" value="1"/>
</dbReference>
<comment type="caution">
    <text evidence="3">The sequence shown here is derived from an EMBL/GenBank/DDBJ whole genome shotgun (WGS) entry which is preliminary data.</text>
</comment>
<dbReference type="InterPro" id="IPR000719">
    <property type="entry name" value="Prot_kinase_dom"/>
</dbReference>
<dbReference type="SUPFAM" id="SSF56112">
    <property type="entry name" value="Protein kinase-like (PK-like)"/>
    <property type="match status" value="1"/>
</dbReference>
<proteinExistence type="predicted"/>
<dbReference type="Proteomes" id="UP001139887">
    <property type="component" value="Unassembled WGS sequence"/>
</dbReference>
<gene>
    <name evidence="3" type="ORF">IWW36_004424</name>
</gene>
<dbReference type="InterPro" id="IPR011009">
    <property type="entry name" value="Kinase-like_dom_sf"/>
</dbReference>
<sequence>SGHPSASVSSTPAKKQEAKDMAEAHENEKAKRREWLCSYLLADASELSFEALIKKLGCGVDFKQFRDQFLTLFSAMAYRSMAYSKKAIVQPEMAGIVLKMLEMKLKAAGSSVTVERQLGNLGAAELLLCAGRKNESGLVDYFGELFSVVKLAMFEVPGNKQWVENISQYEGLEHQAKPITGGKHKIDFAIHYERHSKMDLASVHIPIEAKSEAHGSISTNFGQLADYGYALWSCQPTRLFAPVLYLHGCEIRLLIFTRGGCRWVDLGQYCFSTDKPKPLEAKMIRDSLCRLFFLLSLPSDRFGHYCDVSSNNPTSFWFSRQLDSTEDCKVSAITSADIIRQQEKSSVDIGKGKKLERTINPRGRFAHVYKLAYCGQPAVLKISWTPTNRLPECAVYDALARAKVDHVPKVFDSGLVCEESFGYRVEFLLIQDCGVSLAEYLKRSGNSIEEQCNMAASAMLDIAICLKQAWSYGIIHRDISAGNIALRNGRATVIDWGYAKLLDKGSGIIDDLAKRWRFEVDQVVDNEDNHDPITGTPLYMSIPVLVGAKKRSVVDDIESALYVVLDAVRMIQGDLLVPKPIALNFKDNHTLAFVRACCFSLIKECLPQFGIQRCSSTFDRLLTVVHEFLFMRGDYIGSYLAMVPTFERTVDDKSLDSLLSEMEKLLPDRPNRQSTTEPISSIVSGVKRAELSDLEPAKGQTGYPKRARKFTEEENS</sequence>
<dbReference type="OrthoDB" id="5592585at2759"/>
<organism evidence="3 4">
    <name type="scientific">Coemansia brasiliensis</name>
    <dbReference type="NCBI Taxonomy" id="2650707"/>
    <lineage>
        <taxon>Eukaryota</taxon>
        <taxon>Fungi</taxon>
        <taxon>Fungi incertae sedis</taxon>
        <taxon>Zoopagomycota</taxon>
        <taxon>Kickxellomycotina</taxon>
        <taxon>Kickxellomycetes</taxon>
        <taxon>Kickxellales</taxon>
        <taxon>Kickxellaceae</taxon>
        <taxon>Coemansia</taxon>
    </lineage>
</organism>
<evidence type="ECO:0000313" key="3">
    <source>
        <dbReference type="EMBL" id="KAJ2846282.1"/>
    </source>
</evidence>
<dbReference type="GO" id="GO:0004672">
    <property type="term" value="F:protein kinase activity"/>
    <property type="evidence" value="ECO:0007669"/>
    <property type="project" value="InterPro"/>
</dbReference>
<feature type="region of interest" description="Disordered" evidence="1">
    <location>
        <begin position="1"/>
        <end position="26"/>
    </location>
</feature>
<dbReference type="PANTHER" id="PTHR11909">
    <property type="entry name" value="CASEIN KINASE-RELATED"/>
    <property type="match status" value="1"/>
</dbReference>
<dbReference type="SMART" id="SM00220">
    <property type="entry name" value="S_TKc"/>
    <property type="match status" value="1"/>
</dbReference>
<evidence type="ECO:0000259" key="2">
    <source>
        <dbReference type="PROSITE" id="PS50011"/>
    </source>
</evidence>
<dbReference type="InterPro" id="IPR040976">
    <property type="entry name" value="Pkinase_fungal"/>
</dbReference>
<evidence type="ECO:0000313" key="4">
    <source>
        <dbReference type="Proteomes" id="UP001139887"/>
    </source>
</evidence>
<dbReference type="Gene3D" id="1.10.510.10">
    <property type="entry name" value="Transferase(Phosphotransferase) domain 1"/>
    <property type="match status" value="1"/>
</dbReference>
<dbReference type="AlphaFoldDB" id="A0A9W8IC67"/>
<accession>A0A9W8IC67</accession>
<feature type="compositionally biased region" description="Basic and acidic residues" evidence="1">
    <location>
        <begin position="14"/>
        <end position="26"/>
    </location>
</feature>
<reference evidence="3" key="1">
    <citation type="submission" date="2022-07" db="EMBL/GenBank/DDBJ databases">
        <title>Phylogenomic reconstructions and comparative analyses of Kickxellomycotina fungi.</title>
        <authorList>
            <person name="Reynolds N.K."/>
            <person name="Stajich J.E."/>
            <person name="Barry K."/>
            <person name="Grigoriev I.V."/>
            <person name="Crous P."/>
            <person name="Smith M.E."/>
        </authorList>
    </citation>
    <scope>NUCLEOTIDE SEQUENCE</scope>
    <source>
        <strain evidence="3">NRRL 1566</strain>
    </source>
</reference>
<feature type="compositionally biased region" description="Polar residues" evidence="1">
    <location>
        <begin position="1"/>
        <end position="13"/>
    </location>
</feature>
<feature type="domain" description="Protein kinase" evidence="2">
    <location>
        <begin position="354"/>
        <end position="691"/>
    </location>
</feature>
<dbReference type="EMBL" id="JANBUW010000579">
    <property type="protein sequence ID" value="KAJ2846282.1"/>
    <property type="molecule type" value="Genomic_DNA"/>
</dbReference>
<evidence type="ECO:0000256" key="1">
    <source>
        <dbReference type="SAM" id="MobiDB-lite"/>
    </source>
</evidence>